<dbReference type="Pfam" id="PF01529">
    <property type="entry name" value="DHHC"/>
    <property type="match status" value="1"/>
</dbReference>
<keyword evidence="9 11" id="KW-0012">Acyltransferase</keyword>
<dbReference type="GO" id="GO:0019706">
    <property type="term" value="F:protein-cysteine S-palmitoyltransferase activity"/>
    <property type="evidence" value="ECO:0007669"/>
    <property type="project" value="UniProtKB-EC"/>
</dbReference>
<feature type="transmembrane region" description="Helical" evidence="11">
    <location>
        <begin position="252"/>
        <end position="272"/>
    </location>
</feature>
<dbReference type="EMBL" id="CP143784">
    <property type="protein sequence ID" value="WVN84943.1"/>
    <property type="molecule type" value="Genomic_DNA"/>
</dbReference>
<feature type="transmembrane region" description="Helical" evidence="11">
    <location>
        <begin position="42"/>
        <end position="63"/>
    </location>
</feature>
<name>A0AAJ8LX36_9TREE</name>
<evidence type="ECO:0000259" key="12">
    <source>
        <dbReference type="Pfam" id="PF01529"/>
    </source>
</evidence>
<evidence type="ECO:0000256" key="8">
    <source>
        <dbReference type="ARBA" id="ARBA00023288"/>
    </source>
</evidence>
<dbReference type="InterPro" id="IPR001594">
    <property type="entry name" value="Palmitoyltrfase_DHHC"/>
</dbReference>
<reference evidence="13" key="2">
    <citation type="journal article" date="2022" name="Elife">
        <title>Obligate sexual reproduction of a homothallic fungus closely related to the Cryptococcus pathogenic species complex.</title>
        <authorList>
            <person name="Passer A.R."/>
            <person name="Clancey S.A."/>
            <person name="Shea T."/>
            <person name="David-Palma M."/>
            <person name="Averette A.F."/>
            <person name="Boekhout T."/>
            <person name="Porcel B.M."/>
            <person name="Nowrousian M."/>
            <person name="Cuomo C.A."/>
            <person name="Sun S."/>
            <person name="Heitman J."/>
            <person name="Coelho M.A."/>
        </authorList>
    </citation>
    <scope>NUCLEOTIDE SEQUENCE</scope>
    <source>
        <strain evidence="13">CBS 7841</strain>
    </source>
</reference>
<reference evidence="13" key="3">
    <citation type="submission" date="2024-01" db="EMBL/GenBank/DDBJ databases">
        <authorList>
            <person name="Coelho M.A."/>
            <person name="David-Palma M."/>
            <person name="Shea T."/>
            <person name="Sun S."/>
            <person name="Cuomo C.A."/>
            <person name="Heitman J."/>
        </authorList>
    </citation>
    <scope>NUCLEOTIDE SEQUENCE</scope>
    <source>
        <strain evidence="13">CBS 7841</strain>
    </source>
</reference>
<accession>A0AAJ8LX36</accession>
<keyword evidence="5 11" id="KW-1133">Transmembrane helix</keyword>
<reference evidence="13" key="1">
    <citation type="submission" date="2016-06" db="EMBL/GenBank/DDBJ databases">
        <authorList>
            <person name="Cuomo C."/>
            <person name="Litvintseva A."/>
            <person name="Heitman J."/>
            <person name="Chen Y."/>
            <person name="Sun S."/>
            <person name="Springer D."/>
            <person name="Dromer F."/>
            <person name="Young S."/>
            <person name="Zeng Q."/>
            <person name="Chapman S."/>
            <person name="Gujja S."/>
            <person name="Saif S."/>
            <person name="Birren B."/>
        </authorList>
    </citation>
    <scope>NUCLEOTIDE SEQUENCE</scope>
    <source>
        <strain evidence="13">CBS 7841</strain>
    </source>
</reference>
<protein>
    <recommendedName>
        <fullName evidence="11">Palmitoyltransferase</fullName>
        <ecNumber evidence="11">2.3.1.225</ecNumber>
    </recommendedName>
</protein>
<evidence type="ECO:0000313" key="14">
    <source>
        <dbReference type="Proteomes" id="UP000094043"/>
    </source>
</evidence>
<dbReference type="PROSITE" id="PS50216">
    <property type="entry name" value="DHHC"/>
    <property type="match status" value="1"/>
</dbReference>
<dbReference type="InterPro" id="IPR039859">
    <property type="entry name" value="PFA4/ZDH16/20/ERF2-like"/>
</dbReference>
<keyword evidence="8" id="KW-0449">Lipoprotein</keyword>
<dbReference type="RefSeq" id="XP_066065644.1">
    <property type="nucleotide sequence ID" value="XM_066209547.1"/>
</dbReference>
<dbReference type="PANTHER" id="PTHR22883">
    <property type="entry name" value="ZINC FINGER DHHC DOMAIN CONTAINING PROTEIN"/>
    <property type="match status" value="1"/>
</dbReference>
<evidence type="ECO:0000256" key="9">
    <source>
        <dbReference type="ARBA" id="ARBA00023315"/>
    </source>
</evidence>
<evidence type="ECO:0000256" key="10">
    <source>
        <dbReference type="ARBA" id="ARBA00048048"/>
    </source>
</evidence>
<evidence type="ECO:0000256" key="5">
    <source>
        <dbReference type="ARBA" id="ARBA00022989"/>
    </source>
</evidence>
<comment type="domain">
    <text evidence="11">The DHHC domain is required for palmitoyltransferase activity.</text>
</comment>
<dbReference type="EC" id="2.3.1.225" evidence="11"/>
<keyword evidence="6 11" id="KW-0472">Membrane</keyword>
<organism evidence="13 14">
    <name type="scientific">Cryptococcus depauperatus CBS 7841</name>
    <dbReference type="NCBI Taxonomy" id="1295531"/>
    <lineage>
        <taxon>Eukaryota</taxon>
        <taxon>Fungi</taxon>
        <taxon>Dikarya</taxon>
        <taxon>Basidiomycota</taxon>
        <taxon>Agaricomycotina</taxon>
        <taxon>Tremellomycetes</taxon>
        <taxon>Tremellales</taxon>
        <taxon>Cryptococcaceae</taxon>
        <taxon>Cryptococcus</taxon>
    </lineage>
</organism>
<evidence type="ECO:0000256" key="6">
    <source>
        <dbReference type="ARBA" id="ARBA00023136"/>
    </source>
</evidence>
<evidence type="ECO:0000313" key="13">
    <source>
        <dbReference type="EMBL" id="WVN84943.1"/>
    </source>
</evidence>
<feature type="transmembrane region" description="Helical" evidence="11">
    <location>
        <begin position="169"/>
        <end position="190"/>
    </location>
</feature>
<comment type="catalytic activity">
    <reaction evidence="10 11">
        <text>L-cysteinyl-[protein] + hexadecanoyl-CoA = S-hexadecanoyl-L-cysteinyl-[protein] + CoA</text>
        <dbReference type="Rhea" id="RHEA:36683"/>
        <dbReference type="Rhea" id="RHEA-COMP:10131"/>
        <dbReference type="Rhea" id="RHEA-COMP:11032"/>
        <dbReference type="ChEBI" id="CHEBI:29950"/>
        <dbReference type="ChEBI" id="CHEBI:57287"/>
        <dbReference type="ChEBI" id="CHEBI:57379"/>
        <dbReference type="ChEBI" id="CHEBI:74151"/>
        <dbReference type="EC" id="2.3.1.225"/>
    </reaction>
</comment>
<evidence type="ECO:0000256" key="3">
    <source>
        <dbReference type="ARBA" id="ARBA00022679"/>
    </source>
</evidence>
<keyword evidence="7" id="KW-0564">Palmitate</keyword>
<dbReference type="PANTHER" id="PTHR22883:SF301">
    <property type="entry name" value="PALMITOYLTRANSFERASE ZDHHC12"/>
    <property type="match status" value="1"/>
</dbReference>
<comment type="similarity">
    <text evidence="2 11">Belongs to the DHHC palmitoyltransferase family.</text>
</comment>
<dbReference type="GeneID" id="91084296"/>
<dbReference type="GO" id="GO:0005794">
    <property type="term" value="C:Golgi apparatus"/>
    <property type="evidence" value="ECO:0007669"/>
    <property type="project" value="TreeGrafter"/>
</dbReference>
<dbReference type="AlphaFoldDB" id="A0AAJ8LX36"/>
<dbReference type="KEGG" id="cdep:91084296"/>
<evidence type="ECO:0000256" key="4">
    <source>
        <dbReference type="ARBA" id="ARBA00022692"/>
    </source>
</evidence>
<evidence type="ECO:0000256" key="11">
    <source>
        <dbReference type="RuleBase" id="RU079119"/>
    </source>
</evidence>
<keyword evidence="4 11" id="KW-0812">Transmembrane</keyword>
<evidence type="ECO:0000256" key="1">
    <source>
        <dbReference type="ARBA" id="ARBA00004127"/>
    </source>
</evidence>
<proteinExistence type="inferred from homology"/>
<dbReference type="GO" id="GO:0005783">
    <property type="term" value="C:endoplasmic reticulum"/>
    <property type="evidence" value="ECO:0007669"/>
    <property type="project" value="TreeGrafter"/>
</dbReference>
<sequence length="398" mass="45065">MAKLVWLFQQLIPPLFLAYFYKTWTICTFEIAPYLITNGHAVFGHIYSISPTVSIGMISLLYLRLYFLPSSQSVPPFNAPSSIQSKKVIFECLDPEEARKQRLANGLTAEEADKLTNEPLVNKCHKGKCRGRWKPARARHCSQCEVCRAGFDHHCALFANCLTAPYMPAFLALLLYAPLVVLFHCIPLVAPLTTKAASAYHQSCTSQWIRDNWWDWRWSWVVAGGPVGRYVGGLILGWKELDRMEDGGLERLAIGLLTAFGIIVSLIAAALAHSTLAVLREGNLTVDRERQKSFIRLSRQLASLSKTNSDQNFQDNLVQRLQDLYPSRHFYIPNPTGSGKIVQLPYIFNPYRLETDPMEVILGKGWNWILPWRALQSGIGDQIFNWPLSDEAVKLLKN</sequence>
<evidence type="ECO:0000256" key="2">
    <source>
        <dbReference type="ARBA" id="ARBA00008574"/>
    </source>
</evidence>
<comment type="subcellular location">
    <subcellularLocation>
        <location evidence="1">Endomembrane system</location>
        <topology evidence="1">Multi-pass membrane protein</topology>
    </subcellularLocation>
</comment>
<dbReference type="GO" id="GO:0006612">
    <property type="term" value="P:protein targeting to membrane"/>
    <property type="evidence" value="ECO:0007669"/>
    <property type="project" value="TreeGrafter"/>
</dbReference>
<dbReference type="Proteomes" id="UP000094043">
    <property type="component" value="Chromosome 1"/>
</dbReference>
<evidence type="ECO:0000256" key="7">
    <source>
        <dbReference type="ARBA" id="ARBA00023139"/>
    </source>
</evidence>
<gene>
    <name evidence="13" type="ORF">L203_100080</name>
</gene>
<keyword evidence="14" id="KW-1185">Reference proteome</keyword>
<keyword evidence="3 11" id="KW-0808">Transferase</keyword>
<feature type="domain" description="Palmitoyltransferase DHHC" evidence="12">
    <location>
        <begin position="132"/>
        <end position="192"/>
    </location>
</feature>